<evidence type="ECO:0000256" key="4">
    <source>
        <dbReference type="SAM" id="Coils"/>
    </source>
</evidence>
<feature type="region of interest" description="Disordered" evidence="5">
    <location>
        <begin position="516"/>
        <end position="538"/>
    </location>
</feature>
<evidence type="ECO:0000256" key="3">
    <source>
        <dbReference type="ARBA" id="ARBA00022840"/>
    </source>
</evidence>
<dbReference type="Proteomes" id="UP000054937">
    <property type="component" value="Unassembled WGS sequence"/>
</dbReference>
<dbReference type="InterPro" id="IPR004344">
    <property type="entry name" value="TTL/TTLL_fam"/>
</dbReference>
<feature type="compositionally biased region" description="Low complexity" evidence="5">
    <location>
        <begin position="1112"/>
        <end position="1128"/>
    </location>
</feature>
<protein>
    <recommendedName>
        <fullName evidence="8">Tubulin-tyrosine ligase family protein</fullName>
    </recommendedName>
</protein>
<feature type="compositionally biased region" description="Basic and acidic residues" evidence="5">
    <location>
        <begin position="817"/>
        <end position="836"/>
    </location>
</feature>
<feature type="region of interest" description="Disordered" evidence="5">
    <location>
        <begin position="571"/>
        <end position="613"/>
    </location>
</feature>
<evidence type="ECO:0000256" key="5">
    <source>
        <dbReference type="SAM" id="MobiDB-lite"/>
    </source>
</evidence>
<feature type="region of interest" description="Disordered" evidence="5">
    <location>
        <begin position="719"/>
        <end position="767"/>
    </location>
</feature>
<feature type="region of interest" description="Disordered" evidence="5">
    <location>
        <begin position="1043"/>
        <end position="1128"/>
    </location>
</feature>
<feature type="compositionally biased region" description="Polar residues" evidence="5">
    <location>
        <begin position="242"/>
        <end position="255"/>
    </location>
</feature>
<feature type="compositionally biased region" description="Basic and acidic residues" evidence="5">
    <location>
        <begin position="524"/>
        <end position="538"/>
    </location>
</feature>
<feature type="region of interest" description="Disordered" evidence="5">
    <location>
        <begin position="426"/>
        <end position="465"/>
    </location>
</feature>
<dbReference type="PANTHER" id="PTHR12241">
    <property type="entry name" value="TUBULIN POLYGLUTAMYLASE"/>
    <property type="match status" value="1"/>
</dbReference>
<feature type="compositionally biased region" description="Polar residues" evidence="5">
    <location>
        <begin position="1058"/>
        <end position="1073"/>
    </location>
</feature>
<evidence type="ECO:0000256" key="2">
    <source>
        <dbReference type="ARBA" id="ARBA00022741"/>
    </source>
</evidence>
<keyword evidence="1" id="KW-0436">Ligase</keyword>
<dbReference type="SUPFAM" id="SSF56059">
    <property type="entry name" value="Glutathione synthetase ATP-binding domain-like"/>
    <property type="match status" value="1"/>
</dbReference>
<comment type="caution">
    <text evidence="6">The sequence shown here is derived from an EMBL/GenBank/DDBJ whole genome shotgun (WGS) entry which is preliminary data.</text>
</comment>
<sequence>MELKNLPNQEDIYDLDTDDLRSLIKNIQTQINQNQNQEQKLNKLNRLLELSQIELSERENVENFGNLINLMGGKNQQYQNNNQQQNFDNYYEILNQNNASVEENQQDQQNLEKQPNQLKNKTPVKNNINTFDNIKAWEEFQLEFSEDKENKNKEIFLNNDPSQQEIENYNKRYNLQYKKLTDKKQNQNQAQIQTNLKQQEQNINNQKLSPIKNISYISNKSNQTSQEKSDKKKNLKNKSKSPISQSQKYQNTISHQQNNQVKYNQYNVKKFNSLKYGKDGIIIKEIYKPGNYQDLFSEDDIIDQQNIEKQQQKQENSQINQNIFKASSEDETTSLSHSGNTNFSNQKRSKNKNKSFLPPIENNKKSLNVKHHSYDNNSKQSQEFQQLKHDINLQHRDSHSSQSQTTQISNLNIEVSGHHKELFDQRSSFDKSSIASKDQSVSSRYSGNTKSLAQLKKQQEKNKEKKELMSQFIKETLQRTRVEGPVSMGKGNIGKYIPKEKTEVEPHMKSRFVVMTDKQQSNLEKQKGSREQYKVESKLKQDLQKRKIEQQQKIEAQGYISLGKPKVSFKYIPKTKPKEPNNNNNNKKRPNSQQKQNGSQNTGQNSNIKNNQQNRRNSYINKKDQQSNNNVISKKNQDQNSKQQKLQQQVSNDKLTVEQQVNKNQQQLKQQEETHIYEPNNKNVEQQIKSDLIINNEPIQQESQHTLQKNEIKIQNKDISQQQEINQQNQEDEKENKQTKLQEQKNQNKEYDNTQQQDNQQESEKRQKIKQNLNKKLLQNNNSIIEEQDEKFEDSYQNYSIENPIKAKSQQIIENEQQDKESEKQIEQKDRDQIKIQDEDLDTNEFLNQENIEQNQQIKNKNDDSQNQNKFSLIDSENSQTQNEFLDDQQKDTIEKIQQSENNKQQQEILQHEEEQDKDSDKDIKQKKKLSQAEYIQNLINTINQEKLEEKLQFEQNHKSKNDELQKNEMKIQKDQKKDENLNKNINYSPKSEKEQKILQNMLNQIHDPTIKEIMEKKLRSISQQQYQKQLQQEQENNQNIKNTQNKQEQNQSNEINTQQQNQTRENSEKQGIQNQQQQQVNNNKNFSRPPSNYQNKNNKQLPPTQKNPAPKGKQNTQQKQQVSQQKKQIQKMEKILASQPLKQDYTQYFTDFRQIFSYFYNKNISKNGTSGSHQFTSALLQNNNNNQNLQKQNGRQQIYISDKCFLNNQNQNQQLVSEFADNLMELTALFKYYAEKSQEKNFYTPESQILLTPFDLQKSESYYVNDPNQVRIYANRVEIDIKRFIDRQQKAESSDIPKKVFRVVKTKSDTYDIITRGFMRKDNWLQLPTGKGLRFTWNLLWTFSRPEIEMEKLLIFQKLNHFPGNRNLHRKDLIFQNIQRAQKISPQANKYFADIMPLTFLLPKEYLQFSERFQRDKNIEGDYNIWIMKPLARSQGKGINLINDISNVVYAEQMIVQKYLKKPLLIDNFKFDLRIYALVTSYNPLECFIFKEGFARISTEEFSLHPDDITNNQIHLTNYSIQKHFYDHTSMKNYIGGTKISLKMLKQRFLQQWDKIWNQIKEIIVKLLVCVQPEIPYNPNCFELYGFDVIIDSNFNCQILEVNTSPSLNRDFILDDLIKQQLIDDSLDLVNPIGFDHKRLAEVLERRLKDEQDKNTNYQDKDLLNKDLNYILKGQKIRQYGELPEKMGDFEMIAPGPILDQALKMTQKINKLSQK</sequence>
<dbReference type="Gene3D" id="3.30.470.20">
    <property type="entry name" value="ATP-grasp fold, B domain"/>
    <property type="match status" value="1"/>
</dbReference>
<keyword evidence="2" id="KW-0547">Nucleotide-binding</keyword>
<keyword evidence="3" id="KW-0067">ATP-binding</keyword>
<name>A0A0V0QRM7_PSEPJ</name>
<feature type="compositionally biased region" description="Low complexity" evidence="5">
    <location>
        <begin position="719"/>
        <end position="729"/>
    </location>
</feature>
<dbReference type="GO" id="GO:0005524">
    <property type="term" value="F:ATP binding"/>
    <property type="evidence" value="ECO:0007669"/>
    <property type="project" value="UniProtKB-KW"/>
</dbReference>
<feature type="region of interest" description="Disordered" evidence="5">
    <location>
        <begin position="208"/>
        <end position="258"/>
    </location>
</feature>
<feature type="compositionally biased region" description="Basic and acidic residues" evidence="5">
    <location>
        <begin position="957"/>
        <end position="982"/>
    </location>
</feature>
<feature type="region of interest" description="Disordered" evidence="5">
    <location>
        <begin position="661"/>
        <end position="682"/>
    </location>
</feature>
<dbReference type="PROSITE" id="PS51221">
    <property type="entry name" value="TTL"/>
    <property type="match status" value="1"/>
</dbReference>
<dbReference type="GO" id="GO:0000226">
    <property type="term" value="P:microtubule cytoskeleton organization"/>
    <property type="evidence" value="ECO:0007669"/>
    <property type="project" value="TreeGrafter"/>
</dbReference>
<feature type="compositionally biased region" description="Low complexity" evidence="5">
    <location>
        <begin position="1074"/>
        <end position="1086"/>
    </location>
</feature>
<feature type="compositionally biased region" description="Polar residues" evidence="5">
    <location>
        <begin position="430"/>
        <end position="451"/>
    </location>
</feature>
<feature type="region of interest" description="Disordered" evidence="5">
    <location>
        <begin position="807"/>
        <end position="836"/>
    </location>
</feature>
<feature type="region of interest" description="Disordered" evidence="5">
    <location>
        <begin position="957"/>
        <end position="994"/>
    </location>
</feature>
<dbReference type="OrthoDB" id="202825at2759"/>
<dbReference type="GO" id="GO:0015631">
    <property type="term" value="F:tubulin binding"/>
    <property type="evidence" value="ECO:0007669"/>
    <property type="project" value="TreeGrafter"/>
</dbReference>
<feature type="compositionally biased region" description="Low complexity" evidence="5">
    <location>
        <begin position="580"/>
        <end position="607"/>
    </location>
</feature>
<dbReference type="InParanoid" id="A0A0V0QRM7"/>
<dbReference type="PANTHER" id="PTHR12241:SF155">
    <property type="entry name" value="TUBULIN-TYROSINE LIGASE FAMILY PROTEIN"/>
    <property type="match status" value="1"/>
</dbReference>
<evidence type="ECO:0000256" key="1">
    <source>
        <dbReference type="ARBA" id="ARBA00022598"/>
    </source>
</evidence>
<dbReference type="GO" id="GO:0036064">
    <property type="term" value="C:ciliary basal body"/>
    <property type="evidence" value="ECO:0007669"/>
    <property type="project" value="TreeGrafter"/>
</dbReference>
<evidence type="ECO:0000313" key="7">
    <source>
        <dbReference type="Proteomes" id="UP000054937"/>
    </source>
</evidence>
<evidence type="ECO:0000313" key="6">
    <source>
        <dbReference type="EMBL" id="KRX04923.1"/>
    </source>
</evidence>
<feature type="compositionally biased region" description="Basic and acidic residues" evidence="5">
    <location>
        <begin position="734"/>
        <end position="752"/>
    </location>
</feature>
<feature type="compositionally biased region" description="Low complexity" evidence="5">
    <location>
        <begin position="1043"/>
        <end position="1057"/>
    </location>
</feature>
<feature type="compositionally biased region" description="Polar residues" evidence="5">
    <location>
        <begin position="215"/>
        <end position="226"/>
    </location>
</feature>
<keyword evidence="7" id="KW-1185">Reference proteome</keyword>
<accession>A0A0V0QRM7</accession>
<feature type="region of interest" description="Disordered" evidence="5">
    <location>
        <begin position="899"/>
        <end position="926"/>
    </location>
</feature>
<gene>
    <name evidence="6" type="ORF">PPERSA_06557</name>
</gene>
<feature type="compositionally biased region" description="Basic and acidic residues" evidence="5">
    <location>
        <begin position="910"/>
        <end position="924"/>
    </location>
</feature>
<proteinExistence type="predicted"/>
<feature type="compositionally biased region" description="Polar residues" evidence="5">
    <location>
        <begin position="1087"/>
        <end position="1108"/>
    </location>
</feature>
<dbReference type="GO" id="GO:0070740">
    <property type="term" value="F:tubulin-glutamic acid ligase activity"/>
    <property type="evidence" value="ECO:0007669"/>
    <property type="project" value="TreeGrafter"/>
</dbReference>
<keyword evidence="4" id="KW-0175">Coiled coil</keyword>
<feature type="region of interest" description="Disordered" evidence="5">
    <location>
        <begin position="327"/>
        <end position="362"/>
    </location>
</feature>
<organism evidence="6 7">
    <name type="scientific">Pseudocohnilembus persalinus</name>
    <name type="common">Ciliate</name>
    <dbReference type="NCBI Taxonomy" id="266149"/>
    <lineage>
        <taxon>Eukaryota</taxon>
        <taxon>Sar</taxon>
        <taxon>Alveolata</taxon>
        <taxon>Ciliophora</taxon>
        <taxon>Intramacronucleata</taxon>
        <taxon>Oligohymenophorea</taxon>
        <taxon>Scuticociliatia</taxon>
        <taxon>Philasterida</taxon>
        <taxon>Pseudocohnilembidae</taxon>
        <taxon>Pseudocohnilembus</taxon>
    </lineage>
</organism>
<evidence type="ECO:0008006" key="8">
    <source>
        <dbReference type="Google" id="ProtNLM"/>
    </source>
</evidence>
<feature type="region of interest" description="Disordered" evidence="5">
    <location>
        <begin position="102"/>
        <end position="125"/>
    </location>
</feature>
<dbReference type="Pfam" id="PF03133">
    <property type="entry name" value="TTL"/>
    <property type="match status" value="1"/>
</dbReference>
<feature type="coiled-coil region" evidence="4">
    <location>
        <begin position="20"/>
        <end position="54"/>
    </location>
</feature>
<dbReference type="EMBL" id="LDAU01000110">
    <property type="protein sequence ID" value="KRX04923.1"/>
    <property type="molecule type" value="Genomic_DNA"/>
</dbReference>
<reference evidence="6 7" key="1">
    <citation type="journal article" date="2015" name="Sci. Rep.">
        <title>Genome of the facultative scuticociliatosis pathogen Pseudocohnilembus persalinus provides insight into its virulence through horizontal gene transfer.</title>
        <authorList>
            <person name="Xiong J."/>
            <person name="Wang G."/>
            <person name="Cheng J."/>
            <person name="Tian M."/>
            <person name="Pan X."/>
            <person name="Warren A."/>
            <person name="Jiang C."/>
            <person name="Yuan D."/>
            <person name="Miao W."/>
        </authorList>
    </citation>
    <scope>NUCLEOTIDE SEQUENCE [LARGE SCALE GENOMIC DNA]</scope>
    <source>
        <strain evidence="6">36N120E</strain>
    </source>
</reference>